<gene>
    <name evidence="1" type="ordered locus">Daud_1483</name>
</gene>
<name>B1I4S8_DESAP</name>
<protein>
    <submittedName>
        <fullName evidence="1">Uncharacterized protein</fullName>
    </submittedName>
</protein>
<dbReference type="EMBL" id="CP000860">
    <property type="protein sequence ID" value="ACA59989.1"/>
    <property type="molecule type" value="Genomic_DNA"/>
</dbReference>
<proteinExistence type="predicted"/>
<reference evidence="2" key="1">
    <citation type="submission" date="2007-10" db="EMBL/GenBank/DDBJ databases">
        <title>Complete sequence of chromosome of Desulforudis audaxviator MP104C.</title>
        <authorList>
            <person name="Copeland A."/>
            <person name="Lucas S."/>
            <person name="Lapidus A."/>
            <person name="Barry K."/>
            <person name="Glavina del Rio T."/>
            <person name="Dalin E."/>
            <person name="Tice H."/>
            <person name="Bruce D."/>
            <person name="Pitluck S."/>
            <person name="Lowry S.R."/>
            <person name="Larimer F."/>
            <person name="Land M.L."/>
            <person name="Hauser L."/>
            <person name="Kyrpides N."/>
            <person name="Ivanova N.N."/>
            <person name="Richardson P."/>
        </authorList>
    </citation>
    <scope>NUCLEOTIDE SEQUENCE [LARGE SCALE GENOMIC DNA]</scope>
    <source>
        <strain evidence="2">MP104C</strain>
    </source>
</reference>
<dbReference type="RefSeq" id="WP_012302574.1">
    <property type="nucleotide sequence ID" value="NC_010424.1"/>
</dbReference>
<dbReference type="AlphaFoldDB" id="B1I4S8"/>
<evidence type="ECO:0000313" key="2">
    <source>
        <dbReference type="Proteomes" id="UP000008544"/>
    </source>
</evidence>
<dbReference type="KEGG" id="dau:Daud_1483"/>
<dbReference type="HOGENOM" id="CLU_2129390_0_0_9"/>
<reference evidence="1 2" key="2">
    <citation type="journal article" date="2008" name="Science">
        <title>Environmental genomics reveals a single-species ecosystem deep within Earth.</title>
        <authorList>
            <person name="Chivian D."/>
            <person name="Brodie E.L."/>
            <person name="Alm E.J."/>
            <person name="Culley D.E."/>
            <person name="Dehal P.S."/>
            <person name="Desantis T.Z."/>
            <person name="Gihring T.M."/>
            <person name="Lapidus A."/>
            <person name="Lin L.H."/>
            <person name="Lowry S.R."/>
            <person name="Moser D.P."/>
            <person name="Richardson P.M."/>
            <person name="Southam G."/>
            <person name="Wanger G."/>
            <person name="Pratt L.M."/>
            <person name="Andersen G.L."/>
            <person name="Hazen T.C."/>
            <person name="Brockman F.J."/>
            <person name="Arkin A.P."/>
            <person name="Onstott T.C."/>
        </authorList>
    </citation>
    <scope>NUCLEOTIDE SEQUENCE [LARGE SCALE GENOMIC DNA]</scope>
    <source>
        <strain evidence="1 2">MP104C</strain>
    </source>
</reference>
<evidence type="ECO:0000313" key="1">
    <source>
        <dbReference type="EMBL" id="ACA59989.1"/>
    </source>
</evidence>
<organism evidence="1 2">
    <name type="scientific">Desulforudis audaxviator (strain MP104C)</name>
    <dbReference type="NCBI Taxonomy" id="477974"/>
    <lineage>
        <taxon>Bacteria</taxon>
        <taxon>Bacillati</taxon>
        <taxon>Bacillota</taxon>
        <taxon>Clostridia</taxon>
        <taxon>Thermoanaerobacterales</taxon>
        <taxon>Candidatus Desulforudaceae</taxon>
        <taxon>Candidatus Desulforudis</taxon>
    </lineage>
</organism>
<accession>B1I4S8</accession>
<dbReference type="Proteomes" id="UP000008544">
    <property type="component" value="Chromosome"/>
</dbReference>
<sequence length="113" mass="12702">MDRHDLTYLIDKLRVWMQGDGYHSVESFPVQGYSPDLIGLSAEGRYANGEAKTPDKFDTERTRNKLKAFGTAKDKDGTWIPFYVAVPKGHEAAMQKLIDGLLTETAHVKIKGF</sequence>
<keyword evidence="2" id="KW-1185">Reference proteome</keyword>